<name>A0A8S1HCX9_9PELO</name>
<keyword evidence="3" id="KW-1185">Reference proteome</keyword>
<feature type="compositionally biased region" description="Polar residues" evidence="1">
    <location>
        <begin position="229"/>
        <end position="245"/>
    </location>
</feature>
<feature type="region of interest" description="Disordered" evidence="1">
    <location>
        <begin position="220"/>
        <end position="245"/>
    </location>
</feature>
<feature type="compositionally biased region" description="Polar residues" evidence="1">
    <location>
        <begin position="1"/>
        <end position="10"/>
    </location>
</feature>
<feature type="compositionally biased region" description="Polar residues" evidence="1">
    <location>
        <begin position="69"/>
        <end position="83"/>
    </location>
</feature>
<comment type="caution">
    <text evidence="2">The sequence shown here is derived from an EMBL/GenBank/DDBJ whole genome shotgun (WGS) entry which is preliminary data.</text>
</comment>
<feature type="region of interest" description="Disordered" evidence="1">
    <location>
        <begin position="1"/>
        <end position="46"/>
    </location>
</feature>
<evidence type="ECO:0000313" key="2">
    <source>
        <dbReference type="EMBL" id="CAD6191150.1"/>
    </source>
</evidence>
<organism evidence="2 3">
    <name type="scientific">Caenorhabditis auriculariae</name>
    <dbReference type="NCBI Taxonomy" id="2777116"/>
    <lineage>
        <taxon>Eukaryota</taxon>
        <taxon>Metazoa</taxon>
        <taxon>Ecdysozoa</taxon>
        <taxon>Nematoda</taxon>
        <taxon>Chromadorea</taxon>
        <taxon>Rhabditida</taxon>
        <taxon>Rhabditina</taxon>
        <taxon>Rhabditomorpha</taxon>
        <taxon>Rhabditoidea</taxon>
        <taxon>Rhabditidae</taxon>
        <taxon>Peloderinae</taxon>
        <taxon>Caenorhabditis</taxon>
    </lineage>
</organism>
<dbReference type="AlphaFoldDB" id="A0A8S1HCX9"/>
<evidence type="ECO:0000256" key="1">
    <source>
        <dbReference type="SAM" id="MobiDB-lite"/>
    </source>
</evidence>
<reference evidence="2" key="1">
    <citation type="submission" date="2020-10" db="EMBL/GenBank/DDBJ databases">
        <authorList>
            <person name="Kikuchi T."/>
        </authorList>
    </citation>
    <scope>NUCLEOTIDE SEQUENCE</scope>
    <source>
        <strain evidence="2">NKZ352</strain>
    </source>
</reference>
<accession>A0A8S1HCX9</accession>
<dbReference type="Proteomes" id="UP000835052">
    <property type="component" value="Unassembled WGS sequence"/>
</dbReference>
<feature type="region of interest" description="Disordered" evidence="1">
    <location>
        <begin position="58"/>
        <end position="149"/>
    </location>
</feature>
<gene>
    <name evidence="2" type="ORF">CAUJ_LOCUS7069</name>
</gene>
<feature type="compositionally biased region" description="Basic and acidic residues" evidence="1">
    <location>
        <begin position="116"/>
        <end position="126"/>
    </location>
</feature>
<sequence>MQKSKQSTGDQNREPEVNGADENPRKRPATRAKGPSARFPSPSSSILLAVNKKTVMSATGLTPADRTARSMNRNPVANENNGGRISRPRKRAASSHIGGPSSNEINTSSHKRFRSSPRDDICEEKSKAKKPKTPELDLPGASPTHTNVNLFEDENDDATEPMYEHGLPICEPAVKSGYRKYSHYKDARKVRRWVKSGRQALRSSCDSGQDDVPFEAPFMAENGFDLPAGTSSETYYEPQNTNNEA</sequence>
<proteinExistence type="predicted"/>
<protein>
    <submittedName>
        <fullName evidence="2">Uncharacterized protein</fullName>
    </submittedName>
</protein>
<evidence type="ECO:0000313" key="3">
    <source>
        <dbReference type="Proteomes" id="UP000835052"/>
    </source>
</evidence>
<dbReference type="EMBL" id="CAJGYM010000019">
    <property type="protein sequence ID" value="CAD6191150.1"/>
    <property type="molecule type" value="Genomic_DNA"/>
</dbReference>